<name>A0A6M3JIJ8_9ZZZZ</name>
<dbReference type="EMBL" id="MT143185">
    <property type="protein sequence ID" value="QJA93891.1"/>
    <property type="molecule type" value="Genomic_DNA"/>
</dbReference>
<accession>A0A6M3JIJ8</accession>
<proteinExistence type="predicted"/>
<protein>
    <submittedName>
        <fullName evidence="1">Uncharacterized protein</fullName>
    </submittedName>
</protein>
<reference evidence="1" key="1">
    <citation type="submission" date="2020-03" db="EMBL/GenBank/DDBJ databases">
        <title>The deep terrestrial virosphere.</title>
        <authorList>
            <person name="Holmfeldt K."/>
            <person name="Nilsson E."/>
            <person name="Simone D."/>
            <person name="Lopez-Fernandez M."/>
            <person name="Wu X."/>
            <person name="de Brujin I."/>
            <person name="Lundin D."/>
            <person name="Andersson A."/>
            <person name="Bertilsson S."/>
            <person name="Dopson M."/>
        </authorList>
    </citation>
    <scope>NUCLEOTIDE SEQUENCE</scope>
    <source>
        <strain evidence="1">MM415A04412</strain>
        <strain evidence="2">MM415B04088</strain>
    </source>
</reference>
<dbReference type="EMBL" id="MT141724">
    <property type="protein sequence ID" value="QJA69646.1"/>
    <property type="molecule type" value="Genomic_DNA"/>
</dbReference>
<evidence type="ECO:0000313" key="1">
    <source>
        <dbReference type="EMBL" id="QJA69646.1"/>
    </source>
</evidence>
<sequence length="84" mass="9534">MYIKGEWKVEQTKFGDWLVVSSETQFLKHTAIADISKNNDNAEANANLIALSPRMLELLRRMVEDGWNTAIAIDAKEIVQTLDL</sequence>
<evidence type="ECO:0000313" key="2">
    <source>
        <dbReference type="EMBL" id="QJA93891.1"/>
    </source>
</evidence>
<gene>
    <name evidence="1" type="ORF">MM415A04412_0008</name>
    <name evidence="2" type="ORF">MM415B04088_0007</name>
</gene>
<dbReference type="AlphaFoldDB" id="A0A6M3JIJ8"/>
<organism evidence="1">
    <name type="scientific">viral metagenome</name>
    <dbReference type="NCBI Taxonomy" id="1070528"/>
    <lineage>
        <taxon>unclassified sequences</taxon>
        <taxon>metagenomes</taxon>
        <taxon>organismal metagenomes</taxon>
    </lineage>
</organism>